<name>A0AC34R107_9BILA</name>
<accession>A0AC34R107</accession>
<evidence type="ECO:0000313" key="1">
    <source>
        <dbReference type="Proteomes" id="UP000887576"/>
    </source>
</evidence>
<proteinExistence type="predicted"/>
<organism evidence="1 2">
    <name type="scientific">Panagrolaimus sp. JU765</name>
    <dbReference type="NCBI Taxonomy" id="591449"/>
    <lineage>
        <taxon>Eukaryota</taxon>
        <taxon>Metazoa</taxon>
        <taxon>Ecdysozoa</taxon>
        <taxon>Nematoda</taxon>
        <taxon>Chromadorea</taxon>
        <taxon>Rhabditida</taxon>
        <taxon>Tylenchina</taxon>
        <taxon>Panagrolaimomorpha</taxon>
        <taxon>Panagrolaimoidea</taxon>
        <taxon>Panagrolaimidae</taxon>
        <taxon>Panagrolaimus</taxon>
    </lineage>
</organism>
<sequence>MFLAPLLALAVASKSTCPPSGIAAVGHCFTPFFAAYNYSLFPDFSSFDNTISTIIQAQGWAGMESLCK</sequence>
<protein>
    <submittedName>
        <fullName evidence="2">Secreted protein</fullName>
    </submittedName>
</protein>
<dbReference type="Proteomes" id="UP000887576">
    <property type="component" value="Unplaced"/>
</dbReference>
<dbReference type="WBParaSite" id="JU765_v2.g2382.t1">
    <property type="protein sequence ID" value="JU765_v2.g2382.t1"/>
    <property type="gene ID" value="JU765_v2.g2382"/>
</dbReference>
<evidence type="ECO:0000313" key="2">
    <source>
        <dbReference type="WBParaSite" id="JU765_v2.g2382.t1"/>
    </source>
</evidence>
<reference evidence="2" key="1">
    <citation type="submission" date="2022-11" db="UniProtKB">
        <authorList>
            <consortium name="WormBaseParasite"/>
        </authorList>
    </citation>
    <scope>IDENTIFICATION</scope>
</reference>